<dbReference type="AlphaFoldDB" id="A0A3B3TU35"/>
<sequence>MILNVQQKATTNWCSTNCAFNKLTFQISFVLSIYIISIVTIAILHRNFVHTTSGGYILQETSSESNISTTDPRIIPRRTIFLISLALL</sequence>
<name>A0A3B3TU35_9TELE</name>
<proteinExistence type="predicted"/>
<protein>
    <submittedName>
        <fullName evidence="1">Uncharacterized protein</fullName>
    </submittedName>
</protein>
<dbReference type="Ensembl" id="ENSPLAT00000010222.1">
    <property type="protein sequence ID" value="ENSPLAP00000004092.1"/>
    <property type="gene ID" value="ENSPLAG00000005720.1"/>
</dbReference>
<evidence type="ECO:0000313" key="2">
    <source>
        <dbReference type="Proteomes" id="UP000261500"/>
    </source>
</evidence>
<reference evidence="1" key="2">
    <citation type="submission" date="2025-09" db="UniProtKB">
        <authorList>
            <consortium name="Ensembl"/>
        </authorList>
    </citation>
    <scope>IDENTIFICATION</scope>
</reference>
<dbReference type="Proteomes" id="UP000261500">
    <property type="component" value="Unplaced"/>
</dbReference>
<reference evidence="1" key="1">
    <citation type="submission" date="2025-08" db="UniProtKB">
        <authorList>
            <consortium name="Ensembl"/>
        </authorList>
    </citation>
    <scope>IDENTIFICATION</scope>
</reference>
<organism evidence="1 2">
    <name type="scientific">Poecilia latipinna</name>
    <name type="common">sailfin molly</name>
    <dbReference type="NCBI Taxonomy" id="48699"/>
    <lineage>
        <taxon>Eukaryota</taxon>
        <taxon>Metazoa</taxon>
        <taxon>Chordata</taxon>
        <taxon>Craniata</taxon>
        <taxon>Vertebrata</taxon>
        <taxon>Euteleostomi</taxon>
        <taxon>Actinopterygii</taxon>
        <taxon>Neopterygii</taxon>
        <taxon>Teleostei</taxon>
        <taxon>Neoteleostei</taxon>
        <taxon>Acanthomorphata</taxon>
        <taxon>Ovalentaria</taxon>
        <taxon>Atherinomorphae</taxon>
        <taxon>Cyprinodontiformes</taxon>
        <taxon>Poeciliidae</taxon>
        <taxon>Poeciliinae</taxon>
        <taxon>Poecilia</taxon>
    </lineage>
</organism>
<evidence type="ECO:0000313" key="1">
    <source>
        <dbReference type="Ensembl" id="ENSPLAP00000004092.1"/>
    </source>
</evidence>
<keyword evidence="2" id="KW-1185">Reference proteome</keyword>
<accession>A0A3B3TU35</accession>